<name>A0A538TAW5_UNCEI</name>
<dbReference type="PANTHER" id="PTHR43265">
    <property type="entry name" value="ESTERASE ESTD"/>
    <property type="match status" value="1"/>
</dbReference>
<dbReference type="AlphaFoldDB" id="A0A538TAW5"/>
<evidence type="ECO:0000256" key="1">
    <source>
        <dbReference type="SAM" id="MobiDB-lite"/>
    </source>
</evidence>
<organism evidence="2 3">
    <name type="scientific">Eiseniibacteriota bacterium</name>
    <dbReference type="NCBI Taxonomy" id="2212470"/>
    <lineage>
        <taxon>Bacteria</taxon>
        <taxon>Candidatus Eiseniibacteriota</taxon>
    </lineage>
</organism>
<proteinExistence type="predicted"/>
<accession>A0A538TAW5</accession>
<dbReference type="PANTHER" id="PTHR43265:SF1">
    <property type="entry name" value="ESTERASE ESTD"/>
    <property type="match status" value="1"/>
</dbReference>
<dbReference type="GO" id="GO:0052689">
    <property type="term" value="F:carboxylic ester hydrolase activity"/>
    <property type="evidence" value="ECO:0007669"/>
    <property type="project" value="TreeGrafter"/>
</dbReference>
<feature type="region of interest" description="Disordered" evidence="1">
    <location>
        <begin position="374"/>
        <end position="403"/>
    </location>
</feature>
<dbReference type="Gene3D" id="3.40.50.1820">
    <property type="entry name" value="alpha/beta hydrolase"/>
    <property type="match status" value="1"/>
</dbReference>
<feature type="compositionally biased region" description="Low complexity" evidence="1">
    <location>
        <begin position="374"/>
        <end position="387"/>
    </location>
</feature>
<dbReference type="InterPro" id="IPR053145">
    <property type="entry name" value="AB_hydrolase_Est10"/>
</dbReference>
<gene>
    <name evidence="2" type="ORF">E6K72_00355</name>
</gene>
<evidence type="ECO:0000313" key="2">
    <source>
        <dbReference type="EMBL" id="TMQ60781.1"/>
    </source>
</evidence>
<comment type="caution">
    <text evidence="2">The sequence shown here is derived from an EMBL/GenBank/DDBJ whole genome shotgun (WGS) entry which is preliminary data.</text>
</comment>
<protein>
    <recommendedName>
        <fullName evidence="4">Alpha/beta hydrolase</fullName>
    </recommendedName>
</protein>
<dbReference type="SUPFAM" id="SSF53474">
    <property type="entry name" value="alpha/beta-Hydrolases"/>
    <property type="match status" value="1"/>
</dbReference>
<dbReference type="InterPro" id="IPR029058">
    <property type="entry name" value="AB_hydrolase_fold"/>
</dbReference>
<evidence type="ECO:0000313" key="3">
    <source>
        <dbReference type="Proteomes" id="UP000317716"/>
    </source>
</evidence>
<sequence length="420" mass="45517">MTTPPSSVKWLEPGDAPASLIAKVGALPVGKSVVLKVLRKGKPLELRLALIEKPRDPGSDQYAVAYSDVTSHGHRMRTIITQPRTPGRHPALMFIQGFSPISYDYRLDGPGLDAPILLAFARGGFVTMRVDKPGVGDSEGGPFATVDFVTETDIYRQALFQLKGLDGVDTSNVFVFGHSMGGAFGPVVACEIPVRGMILYGIESRTWHEYLLDTLRYQELLAGKSYAGVDDDVRASSRAMEMVFQDHMTTLQIKASHPELAAIVDTTFPGGLFNAKTSDFWSQLENTNFAWYWSRCGARVLAAHGASDFVTYSVDHRLVADIDRGRKSRALADGRVQSRVHRYHEGLDRSGHAGKRMTSACAAVIRRTANVMRASGGARGRSAGSARDPGCRRGPARLSCSPSAAATTPARRVSCRSSCS</sequence>
<evidence type="ECO:0008006" key="4">
    <source>
        <dbReference type="Google" id="ProtNLM"/>
    </source>
</evidence>
<reference evidence="2 3" key="1">
    <citation type="journal article" date="2019" name="Nat. Microbiol.">
        <title>Mediterranean grassland soil C-N compound turnover is dependent on rainfall and depth, and is mediated by genomically divergent microorganisms.</title>
        <authorList>
            <person name="Diamond S."/>
            <person name="Andeer P.F."/>
            <person name="Li Z."/>
            <person name="Crits-Christoph A."/>
            <person name="Burstein D."/>
            <person name="Anantharaman K."/>
            <person name="Lane K.R."/>
            <person name="Thomas B.C."/>
            <person name="Pan C."/>
            <person name="Northen T.R."/>
            <person name="Banfield J.F."/>
        </authorList>
    </citation>
    <scope>NUCLEOTIDE SEQUENCE [LARGE SCALE GENOMIC DNA]</scope>
    <source>
        <strain evidence="2">WS_2</strain>
    </source>
</reference>
<dbReference type="EMBL" id="VBOS01000011">
    <property type="protein sequence ID" value="TMQ60781.1"/>
    <property type="molecule type" value="Genomic_DNA"/>
</dbReference>
<dbReference type="Proteomes" id="UP000317716">
    <property type="component" value="Unassembled WGS sequence"/>
</dbReference>